<organism evidence="9 10">
    <name type="scientific">Aciditerrimonas ferrireducens</name>
    <dbReference type="NCBI Taxonomy" id="667306"/>
    <lineage>
        <taxon>Bacteria</taxon>
        <taxon>Bacillati</taxon>
        <taxon>Actinomycetota</taxon>
        <taxon>Acidimicrobiia</taxon>
        <taxon>Acidimicrobiales</taxon>
        <taxon>Acidimicrobiaceae</taxon>
        <taxon>Aciditerrimonas</taxon>
    </lineage>
</organism>
<dbReference type="InterPro" id="IPR033756">
    <property type="entry name" value="YlxH/NBP35"/>
</dbReference>
<dbReference type="Gene3D" id="3.40.50.300">
    <property type="entry name" value="P-loop containing nucleotide triphosphate hydrolases"/>
    <property type="match status" value="1"/>
</dbReference>
<accession>A0ABV6C755</accession>
<comment type="similarity">
    <text evidence="6">Belongs to the Mrp/NBP35 ATP-binding proteins family.</text>
</comment>
<gene>
    <name evidence="9" type="ORF">ACFFRE_11820</name>
</gene>
<dbReference type="SUPFAM" id="SSF52540">
    <property type="entry name" value="P-loop containing nucleoside triphosphate hydrolases"/>
    <property type="match status" value="1"/>
</dbReference>
<keyword evidence="1 6" id="KW-0479">Metal-binding</keyword>
<evidence type="ECO:0000256" key="4">
    <source>
        <dbReference type="ARBA" id="ARBA00023004"/>
    </source>
</evidence>
<dbReference type="InterPro" id="IPR034904">
    <property type="entry name" value="FSCA_dom_sf"/>
</dbReference>
<evidence type="ECO:0000256" key="6">
    <source>
        <dbReference type="HAMAP-Rule" id="MF_02040"/>
    </source>
</evidence>
<dbReference type="CDD" id="cd02037">
    <property type="entry name" value="Mrp_NBP35"/>
    <property type="match status" value="1"/>
</dbReference>
<evidence type="ECO:0000256" key="7">
    <source>
        <dbReference type="SAM" id="MobiDB-lite"/>
    </source>
</evidence>
<evidence type="ECO:0000313" key="10">
    <source>
        <dbReference type="Proteomes" id="UP001589788"/>
    </source>
</evidence>
<comment type="caution">
    <text evidence="9">The sequence shown here is derived from an EMBL/GenBank/DDBJ whole genome shotgun (WGS) entry which is preliminary data.</text>
</comment>
<feature type="region of interest" description="Disordered" evidence="7">
    <location>
        <begin position="1"/>
        <end position="30"/>
    </location>
</feature>
<dbReference type="SUPFAM" id="SSF117916">
    <property type="entry name" value="Fe-S cluster assembly (FSCA) domain-like"/>
    <property type="match status" value="1"/>
</dbReference>
<keyword evidence="3 6" id="KW-0067">ATP-binding</keyword>
<keyword evidence="4 6" id="KW-0408">Iron</keyword>
<sequence>MEEAVSGPEPARTDPAGRPRGGHGAGGAGPVLDAATIRQALAGVQDPELGAGLVELGMIREVAVEGSSVTVEVALTMQGCPLRTRLRADVEAAVRQVPGVEQVTVRFGLLDAEERRALMATARRRAQERAPATSLPARARVLLVTSGKGGVGKSSVAVNLAAALARPGQVVGLLDADIWGFSVPRLLGMDGRLEAAGGKIQPRRLAVGDGELRVVSMGFLAEEDTAVLWRGLKLSRAVQQFLEDVAWDGVDLLVIDAPPGTGDVPMALARLLPRSEVLVVTTPPLAAQQVAARAADLARRHHLRVSGVIENMAGFVCEHGSSYPLFGEGGGERLADALGVPLLGSVPFDPAVAVGGDRGELAVLGPGPAGSALRAIAERLRDDPQAAEAASCAGRLLDAVERAVAGVARG</sequence>
<evidence type="ECO:0000256" key="2">
    <source>
        <dbReference type="ARBA" id="ARBA00022741"/>
    </source>
</evidence>
<dbReference type="EMBL" id="JBHLYQ010000161">
    <property type="protein sequence ID" value="MFC0082817.1"/>
    <property type="molecule type" value="Genomic_DNA"/>
</dbReference>
<evidence type="ECO:0000256" key="1">
    <source>
        <dbReference type="ARBA" id="ARBA00022723"/>
    </source>
</evidence>
<comment type="subunit">
    <text evidence="6">Homodimer.</text>
</comment>
<dbReference type="InterPro" id="IPR044304">
    <property type="entry name" value="NUBPL-like"/>
</dbReference>
<dbReference type="InterPro" id="IPR002744">
    <property type="entry name" value="MIP18-like"/>
</dbReference>
<keyword evidence="10" id="KW-1185">Reference proteome</keyword>
<reference evidence="9 10" key="1">
    <citation type="submission" date="2024-09" db="EMBL/GenBank/DDBJ databases">
        <authorList>
            <person name="Sun Q."/>
            <person name="Mori K."/>
        </authorList>
    </citation>
    <scope>NUCLEOTIDE SEQUENCE [LARGE SCALE GENOMIC DNA]</scope>
    <source>
        <strain evidence="9 10">JCM 15389</strain>
    </source>
</reference>
<dbReference type="Gene3D" id="3.30.300.130">
    <property type="entry name" value="Fe-S cluster assembly (FSCA)"/>
    <property type="match status" value="1"/>
</dbReference>
<protein>
    <recommendedName>
        <fullName evidence="6">Iron-sulfur cluster carrier protein</fullName>
    </recommendedName>
</protein>
<dbReference type="Proteomes" id="UP001589788">
    <property type="component" value="Unassembled WGS sequence"/>
</dbReference>
<dbReference type="PANTHER" id="PTHR42961">
    <property type="entry name" value="IRON-SULFUR PROTEIN NUBPL"/>
    <property type="match status" value="1"/>
</dbReference>
<keyword evidence="6" id="KW-0378">Hydrolase</keyword>
<feature type="domain" description="MIP18 family-like" evidence="8">
    <location>
        <begin position="35"/>
        <end position="105"/>
    </location>
</feature>
<keyword evidence="2 6" id="KW-0547">Nucleotide-binding</keyword>
<evidence type="ECO:0000256" key="5">
    <source>
        <dbReference type="ARBA" id="ARBA00023014"/>
    </source>
</evidence>
<dbReference type="PANTHER" id="PTHR42961:SF2">
    <property type="entry name" value="IRON-SULFUR PROTEIN NUBPL"/>
    <property type="match status" value="1"/>
</dbReference>
<dbReference type="InterPro" id="IPR027417">
    <property type="entry name" value="P-loop_NTPase"/>
</dbReference>
<evidence type="ECO:0000259" key="8">
    <source>
        <dbReference type="Pfam" id="PF01883"/>
    </source>
</evidence>
<dbReference type="InterPro" id="IPR019591">
    <property type="entry name" value="Mrp/NBP35_ATP-bd"/>
</dbReference>
<evidence type="ECO:0000256" key="3">
    <source>
        <dbReference type="ARBA" id="ARBA00022840"/>
    </source>
</evidence>
<dbReference type="HAMAP" id="MF_02040">
    <property type="entry name" value="Mrp_NBP35"/>
    <property type="match status" value="1"/>
</dbReference>
<keyword evidence="5 6" id="KW-0411">Iron-sulfur</keyword>
<proteinExistence type="inferred from homology"/>
<evidence type="ECO:0000313" key="9">
    <source>
        <dbReference type="EMBL" id="MFC0082817.1"/>
    </source>
</evidence>
<dbReference type="Pfam" id="PF01883">
    <property type="entry name" value="FeS_assembly_P"/>
    <property type="match status" value="1"/>
</dbReference>
<dbReference type="RefSeq" id="WP_377790472.1">
    <property type="nucleotide sequence ID" value="NZ_JBHLYQ010000161.1"/>
</dbReference>
<name>A0ABV6C755_9ACTN</name>
<comment type="function">
    <text evidence="6">Binds and transfers iron-sulfur (Fe-S) clusters to target apoproteins. Can hydrolyze ATP.</text>
</comment>
<feature type="binding site" evidence="6">
    <location>
        <begin position="147"/>
        <end position="154"/>
    </location>
    <ligand>
        <name>ATP</name>
        <dbReference type="ChEBI" id="CHEBI:30616"/>
    </ligand>
</feature>
<dbReference type="Pfam" id="PF10609">
    <property type="entry name" value="ParA"/>
    <property type="match status" value="1"/>
</dbReference>